<name>A0A382P4V9_9ZZZZ</name>
<dbReference type="InterPro" id="IPR016185">
    <property type="entry name" value="PreATP-grasp_dom_sf"/>
</dbReference>
<dbReference type="Pfam" id="PF02844">
    <property type="entry name" value="GARS_N"/>
    <property type="match status" value="1"/>
</dbReference>
<dbReference type="PANTHER" id="PTHR43472">
    <property type="entry name" value="PHOSPHORIBOSYLAMINE--GLYCINE LIGASE"/>
    <property type="match status" value="1"/>
</dbReference>
<dbReference type="InterPro" id="IPR000115">
    <property type="entry name" value="PRibGlycinamide_synth"/>
</dbReference>
<dbReference type="SUPFAM" id="SSF52440">
    <property type="entry name" value="PreATP-grasp domain"/>
    <property type="match status" value="1"/>
</dbReference>
<reference evidence="2" key="1">
    <citation type="submission" date="2018-05" db="EMBL/GenBank/DDBJ databases">
        <authorList>
            <person name="Lanie J.A."/>
            <person name="Ng W.-L."/>
            <person name="Kazmierczak K.M."/>
            <person name="Andrzejewski T.M."/>
            <person name="Davidsen T.M."/>
            <person name="Wayne K.J."/>
            <person name="Tettelin H."/>
            <person name="Glass J.I."/>
            <person name="Rusch D."/>
            <person name="Podicherti R."/>
            <person name="Tsui H.-C.T."/>
            <person name="Winkler M.E."/>
        </authorList>
    </citation>
    <scope>NUCLEOTIDE SEQUENCE</scope>
</reference>
<dbReference type="InterPro" id="IPR020562">
    <property type="entry name" value="PRibGlycinamide_synth_N"/>
</dbReference>
<protein>
    <recommendedName>
        <fullName evidence="1">Phosphoribosylglycinamide synthetase N-terminal domain-containing protein</fullName>
    </recommendedName>
</protein>
<gene>
    <name evidence="2" type="ORF">METZ01_LOCUS321180</name>
</gene>
<sequence length="79" mass="8409">VLLIGGGGREHALAWKLTQSERVTKLWVAPGNGGITGEFTRNGESVECVPVGTEDLPLLVTFAREKKPDLTVVGPDNPL</sequence>
<dbReference type="Gene3D" id="3.40.50.20">
    <property type="match status" value="1"/>
</dbReference>
<organism evidence="2">
    <name type="scientific">marine metagenome</name>
    <dbReference type="NCBI Taxonomy" id="408172"/>
    <lineage>
        <taxon>unclassified sequences</taxon>
        <taxon>metagenomes</taxon>
        <taxon>ecological metagenomes</taxon>
    </lineage>
</organism>
<feature type="non-terminal residue" evidence="2">
    <location>
        <position position="79"/>
    </location>
</feature>
<dbReference type="AlphaFoldDB" id="A0A382P4V9"/>
<feature type="non-terminal residue" evidence="2">
    <location>
        <position position="1"/>
    </location>
</feature>
<evidence type="ECO:0000259" key="1">
    <source>
        <dbReference type="Pfam" id="PF02844"/>
    </source>
</evidence>
<evidence type="ECO:0000313" key="2">
    <source>
        <dbReference type="EMBL" id="SVC68326.1"/>
    </source>
</evidence>
<proteinExistence type="predicted"/>
<dbReference type="PANTHER" id="PTHR43472:SF1">
    <property type="entry name" value="PHOSPHORIBOSYLAMINE--GLYCINE LIGASE, CHLOROPLASTIC"/>
    <property type="match status" value="1"/>
</dbReference>
<feature type="domain" description="Phosphoribosylglycinamide synthetase N-terminal" evidence="1">
    <location>
        <begin position="1"/>
        <end position="79"/>
    </location>
</feature>
<dbReference type="EMBL" id="UINC01104853">
    <property type="protein sequence ID" value="SVC68326.1"/>
    <property type="molecule type" value="Genomic_DNA"/>
</dbReference>
<dbReference type="GO" id="GO:0009113">
    <property type="term" value="P:purine nucleobase biosynthetic process"/>
    <property type="evidence" value="ECO:0007669"/>
    <property type="project" value="InterPro"/>
</dbReference>
<dbReference type="GO" id="GO:0004637">
    <property type="term" value="F:phosphoribosylamine-glycine ligase activity"/>
    <property type="evidence" value="ECO:0007669"/>
    <property type="project" value="InterPro"/>
</dbReference>
<accession>A0A382P4V9</accession>